<evidence type="ECO:0000256" key="1">
    <source>
        <dbReference type="SAM" id="MobiDB-lite"/>
    </source>
</evidence>
<protein>
    <submittedName>
        <fullName evidence="2">Uncharacterized protein</fullName>
    </submittedName>
</protein>
<dbReference type="AlphaFoldDB" id="A0A4Z2EU23"/>
<evidence type="ECO:0000313" key="3">
    <source>
        <dbReference type="Proteomes" id="UP000314294"/>
    </source>
</evidence>
<feature type="region of interest" description="Disordered" evidence="1">
    <location>
        <begin position="1"/>
        <end position="49"/>
    </location>
</feature>
<reference evidence="2 3" key="1">
    <citation type="submission" date="2019-03" db="EMBL/GenBank/DDBJ databases">
        <title>First draft genome of Liparis tanakae, snailfish: a comprehensive survey of snailfish specific genes.</title>
        <authorList>
            <person name="Kim W."/>
            <person name="Song I."/>
            <person name="Jeong J.-H."/>
            <person name="Kim D."/>
            <person name="Kim S."/>
            <person name="Ryu S."/>
            <person name="Song J.Y."/>
            <person name="Lee S.K."/>
        </authorList>
    </citation>
    <scope>NUCLEOTIDE SEQUENCE [LARGE SCALE GENOMIC DNA]</scope>
    <source>
        <tissue evidence="2">Muscle</tissue>
    </source>
</reference>
<feature type="compositionally biased region" description="Basic and acidic residues" evidence="1">
    <location>
        <begin position="14"/>
        <end position="24"/>
    </location>
</feature>
<dbReference type="EMBL" id="SRLO01002710">
    <property type="protein sequence ID" value="TNN32416.1"/>
    <property type="molecule type" value="Genomic_DNA"/>
</dbReference>
<proteinExistence type="predicted"/>
<comment type="caution">
    <text evidence="2">The sequence shown here is derived from an EMBL/GenBank/DDBJ whole genome shotgun (WGS) entry which is preliminary data.</text>
</comment>
<sequence>MGTPTQRLILHQLPDGEKQQRHPPEGGQRGLSGDPQRPHGHAPQLPGSVELLCTPMEGGSWMEQVEAVLSPPVWEAGRQSPLTAQVYGFRLTEQLVVYISSRGGSHSLGGDAALGSGDQHHGVRVATLVVWVKYCQQVNVWCFKSVSILLVFNHQT</sequence>
<gene>
    <name evidence="2" type="ORF">EYF80_057425</name>
</gene>
<name>A0A4Z2EU23_9TELE</name>
<evidence type="ECO:0000313" key="2">
    <source>
        <dbReference type="EMBL" id="TNN32416.1"/>
    </source>
</evidence>
<organism evidence="2 3">
    <name type="scientific">Liparis tanakae</name>
    <name type="common">Tanaka's snailfish</name>
    <dbReference type="NCBI Taxonomy" id="230148"/>
    <lineage>
        <taxon>Eukaryota</taxon>
        <taxon>Metazoa</taxon>
        <taxon>Chordata</taxon>
        <taxon>Craniata</taxon>
        <taxon>Vertebrata</taxon>
        <taxon>Euteleostomi</taxon>
        <taxon>Actinopterygii</taxon>
        <taxon>Neopterygii</taxon>
        <taxon>Teleostei</taxon>
        <taxon>Neoteleostei</taxon>
        <taxon>Acanthomorphata</taxon>
        <taxon>Eupercaria</taxon>
        <taxon>Perciformes</taxon>
        <taxon>Cottioidei</taxon>
        <taxon>Cottales</taxon>
        <taxon>Liparidae</taxon>
        <taxon>Liparis</taxon>
    </lineage>
</organism>
<accession>A0A4Z2EU23</accession>
<keyword evidence="3" id="KW-1185">Reference proteome</keyword>
<dbReference type="Proteomes" id="UP000314294">
    <property type="component" value="Unassembled WGS sequence"/>
</dbReference>